<accession>A0ABP2NWC8</accession>
<keyword evidence="3" id="KW-1185">Reference proteome</keyword>
<reference evidence="2 3" key="1">
    <citation type="submission" date="2012-04" db="EMBL/GenBank/DDBJ databases">
        <authorList>
            <person name="Durkin A.S."/>
            <person name="McCorrison J."/>
            <person name="Torralba M."/>
            <person name="Gillis M."/>
            <person name="Methe B."/>
            <person name="Sutton G."/>
            <person name="Nelson K.E."/>
        </authorList>
    </citation>
    <scope>NUCLEOTIDE SEQUENCE [LARGE SCALE GENOMIC DNA]</scope>
    <source>
        <strain evidence="2 3">HK2019</strain>
    </source>
</reference>
<gene>
    <name evidence="2" type="ORF">HMPREF1119_0710</name>
</gene>
<evidence type="ECO:0000313" key="2">
    <source>
        <dbReference type="EMBL" id="EIJ29596.1"/>
    </source>
</evidence>
<dbReference type="Proteomes" id="UP000003778">
    <property type="component" value="Unassembled WGS sequence"/>
</dbReference>
<feature type="signal peptide" evidence="1">
    <location>
        <begin position="1"/>
        <end position="24"/>
    </location>
</feature>
<sequence length="84" mass="9631">MIKQALTYFFALGIAISSVNPAIAAQKKKSNGIIKKAVIAYIAYKVYDHYSEKKEDKAKGKPKEKYIEPVYYDECEDEDECEEE</sequence>
<feature type="chain" id="PRO_5047357167" evidence="1">
    <location>
        <begin position="25"/>
        <end position="84"/>
    </location>
</feature>
<keyword evidence="1" id="KW-0732">Signal</keyword>
<dbReference type="RefSeq" id="WP_005699784.1">
    <property type="nucleotide sequence ID" value="NZ_AJTC01000031.1"/>
</dbReference>
<comment type="caution">
    <text evidence="2">The sequence shown here is derived from an EMBL/GenBank/DDBJ whole genome shotgun (WGS) entry which is preliminary data.</text>
</comment>
<name>A0ABP2NWC8_HAEPA</name>
<proteinExistence type="predicted"/>
<organism evidence="2 3">
    <name type="scientific">Haemophilus parainfluenzae HK2019</name>
    <dbReference type="NCBI Taxonomy" id="1095746"/>
    <lineage>
        <taxon>Bacteria</taxon>
        <taxon>Pseudomonadati</taxon>
        <taxon>Pseudomonadota</taxon>
        <taxon>Gammaproteobacteria</taxon>
        <taxon>Pasteurellales</taxon>
        <taxon>Pasteurellaceae</taxon>
        <taxon>Haemophilus</taxon>
    </lineage>
</organism>
<evidence type="ECO:0000256" key="1">
    <source>
        <dbReference type="SAM" id="SignalP"/>
    </source>
</evidence>
<protein>
    <submittedName>
        <fullName evidence="2">Uncharacterized protein</fullName>
    </submittedName>
</protein>
<evidence type="ECO:0000313" key="3">
    <source>
        <dbReference type="Proteomes" id="UP000003778"/>
    </source>
</evidence>
<dbReference type="EMBL" id="AJTC01000031">
    <property type="protein sequence ID" value="EIJ29596.1"/>
    <property type="molecule type" value="Genomic_DNA"/>
</dbReference>